<evidence type="ECO:0000256" key="1">
    <source>
        <dbReference type="SAM" id="SignalP"/>
    </source>
</evidence>
<dbReference type="Proteomes" id="UP000199239">
    <property type="component" value="Unassembled WGS sequence"/>
</dbReference>
<dbReference type="PANTHER" id="PTHR37945">
    <property type="entry name" value="EXTRACELLULAR TUNGSTATE BINDING PROTEIN"/>
    <property type="match status" value="1"/>
</dbReference>
<evidence type="ECO:0000313" key="4">
    <source>
        <dbReference type="Proteomes" id="UP000199239"/>
    </source>
</evidence>
<name>A0A1I6QA70_9RHOB</name>
<keyword evidence="1" id="KW-0732">Signal</keyword>
<proteinExistence type="predicted"/>
<sequence length="266" mass="28263">MKRLLTAVTLLLWAQTASADEMRMAVTTSFDNSGLADVLLPAIKADVDLDVRLLVVGTGQALRLGEAGDVDAVLVHSKAAEEKFVAEGHGTHRREIMYNDFVFVGPNADPAEIAGATSAADAVQRIEGVKASFVSRGDDSGTHKAEKKIWAGAGLDSAAFGDWYRPVGAGMGAALNTAAGMNAYILADRASWLNFGNKADLALLYSGDPALFNQYALLPVNPDKNANIRNDLAMKLEGWLTSPRAAELINGYKINGQPLFVFNATP</sequence>
<dbReference type="AlphaFoldDB" id="A0A1I6QA70"/>
<reference evidence="4" key="1">
    <citation type="submission" date="2016-10" db="EMBL/GenBank/DDBJ databases">
        <authorList>
            <person name="Varghese N."/>
            <person name="Submissions S."/>
        </authorList>
    </citation>
    <scope>NUCLEOTIDE SEQUENCE [LARGE SCALE GENOMIC DNA]</scope>
    <source>
        <strain evidence="4">DSM 23422</strain>
    </source>
</reference>
<dbReference type="EMBL" id="FPAJ01000001">
    <property type="protein sequence ID" value="SFS49248.1"/>
    <property type="molecule type" value="Genomic_DNA"/>
</dbReference>
<evidence type="ECO:0000313" key="3">
    <source>
        <dbReference type="EMBL" id="SFS49248.1"/>
    </source>
</evidence>
<feature type="signal peptide" evidence="1">
    <location>
        <begin position="1"/>
        <end position="19"/>
    </location>
</feature>
<dbReference type="RefSeq" id="WP_093914836.1">
    <property type="nucleotide sequence ID" value="NZ_FPAJ01000001.1"/>
</dbReference>
<accession>A0A1I6QA70</accession>
<dbReference type="Gene3D" id="3.40.190.10">
    <property type="entry name" value="Periplasmic binding protein-like II"/>
    <property type="match status" value="2"/>
</dbReference>
<gene>
    <name evidence="3" type="ORF">SAMN04488040_0597</name>
</gene>
<dbReference type="Pfam" id="PF12849">
    <property type="entry name" value="PBP_like_2"/>
    <property type="match status" value="1"/>
</dbReference>
<evidence type="ECO:0000259" key="2">
    <source>
        <dbReference type="Pfam" id="PF12849"/>
    </source>
</evidence>
<feature type="domain" description="PBP" evidence="2">
    <location>
        <begin position="17"/>
        <end position="243"/>
    </location>
</feature>
<dbReference type="OrthoDB" id="186379at2"/>
<keyword evidence="4" id="KW-1185">Reference proteome</keyword>
<dbReference type="PANTHER" id="PTHR37945:SF1">
    <property type="entry name" value="EXTRACELLULAR TUNGSTATE BINDING PROTEIN"/>
    <property type="match status" value="1"/>
</dbReference>
<dbReference type="InterPro" id="IPR052738">
    <property type="entry name" value="ABC-Tungstate_binding"/>
</dbReference>
<dbReference type="STRING" id="394264.SAMN04488040_0597"/>
<dbReference type="SUPFAM" id="SSF53850">
    <property type="entry name" value="Periplasmic binding protein-like II"/>
    <property type="match status" value="1"/>
</dbReference>
<protein>
    <submittedName>
        <fullName evidence="3">Tungstate transport system substrate-binding protein</fullName>
    </submittedName>
</protein>
<dbReference type="InterPro" id="IPR024370">
    <property type="entry name" value="PBP_domain"/>
</dbReference>
<feature type="chain" id="PRO_5011567615" evidence="1">
    <location>
        <begin position="20"/>
        <end position="266"/>
    </location>
</feature>
<organism evidence="3 4">
    <name type="scientific">Sulfitobacter marinus</name>
    <dbReference type="NCBI Taxonomy" id="394264"/>
    <lineage>
        <taxon>Bacteria</taxon>
        <taxon>Pseudomonadati</taxon>
        <taxon>Pseudomonadota</taxon>
        <taxon>Alphaproteobacteria</taxon>
        <taxon>Rhodobacterales</taxon>
        <taxon>Roseobacteraceae</taxon>
        <taxon>Sulfitobacter</taxon>
    </lineage>
</organism>